<feature type="transmembrane region" description="Helical" evidence="10">
    <location>
        <begin position="527"/>
        <end position="547"/>
    </location>
</feature>
<evidence type="ECO:0000256" key="1">
    <source>
        <dbReference type="ARBA" id="ARBA00004477"/>
    </source>
</evidence>
<gene>
    <name evidence="12" type="primary">RFT1</name>
    <name evidence="12" type="ORF">SEPCBS57363_000746</name>
</gene>
<evidence type="ECO:0000256" key="11">
    <source>
        <dbReference type="SAM" id="MobiDB-lite"/>
    </source>
</evidence>
<dbReference type="PANTHER" id="PTHR13117">
    <property type="entry name" value="ENDOPLASMIC RETICULUM MULTISPAN TRANSMEMBRANE PROTEIN-RELATED"/>
    <property type="match status" value="1"/>
</dbReference>
<feature type="transmembrane region" description="Helical" evidence="10">
    <location>
        <begin position="470"/>
        <end position="489"/>
    </location>
</feature>
<comment type="caution">
    <text evidence="12">The sequence shown here is derived from an EMBL/GenBank/DDBJ whole genome shotgun (WGS) entry which is preliminary data.</text>
</comment>
<comment type="subcellular location">
    <subcellularLocation>
        <location evidence="1 10">Endoplasmic reticulum membrane</location>
        <topology evidence="1 10">Multi-pass membrane protein</topology>
    </subcellularLocation>
</comment>
<dbReference type="InterPro" id="IPR007594">
    <property type="entry name" value="RFT1"/>
</dbReference>
<comment type="pathway">
    <text evidence="2">Protein modification; protein glycosylation.</text>
</comment>
<comment type="caution">
    <text evidence="10">Lacks conserved residue(s) required for the propagation of feature annotation.</text>
</comment>
<comment type="similarity">
    <text evidence="3 10">Belongs to the RFT1 family.</text>
</comment>
<feature type="transmembrane region" description="Helical" evidence="10">
    <location>
        <begin position="157"/>
        <end position="179"/>
    </location>
</feature>
<evidence type="ECO:0000256" key="6">
    <source>
        <dbReference type="ARBA" id="ARBA00022989"/>
    </source>
</evidence>
<proteinExistence type="inferred from homology"/>
<dbReference type="EMBL" id="CAWUOM010000006">
    <property type="protein sequence ID" value="CAK7263786.1"/>
    <property type="molecule type" value="Genomic_DNA"/>
</dbReference>
<protein>
    <recommendedName>
        <fullName evidence="8 10">Man(5)GlcNAc(2)-PP-dolichol translocation protein RFT1</fullName>
    </recommendedName>
</protein>
<feature type="transmembrane region" description="Helical" evidence="10">
    <location>
        <begin position="199"/>
        <end position="221"/>
    </location>
</feature>
<keyword evidence="10" id="KW-0813">Transport</keyword>
<evidence type="ECO:0000313" key="12">
    <source>
        <dbReference type="EMBL" id="CAK7263786.1"/>
    </source>
</evidence>
<feature type="transmembrane region" description="Helical" evidence="10">
    <location>
        <begin position="265"/>
        <end position="288"/>
    </location>
</feature>
<evidence type="ECO:0000256" key="9">
    <source>
        <dbReference type="ARBA" id="ARBA00045912"/>
    </source>
</evidence>
<keyword evidence="7 10" id="KW-0472">Membrane</keyword>
<dbReference type="Pfam" id="PF04506">
    <property type="entry name" value="Rft-1"/>
    <property type="match status" value="1"/>
</dbReference>
<dbReference type="Proteomes" id="UP001642501">
    <property type="component" value="Unassembled WGS sequence"/>
</dbReference>
<evidence type="ECO:0000256" key="10">
    <source>
        <dbReference type="RuleBase" id="RU365067"/>
    </source>
</evidence>
<evidence type="ECO:0000256" key="3">
    <source>
        <dbReference type="ARBA" id="ARBA00010288"/>
    </source>
</evidence>
<evidence type="ECO:0000256" key="8">
    <source>
        <dbReference type="ARBA" id="ARBA00044793"/>
    </source>
</evidence>
<feature type="transmembrane region" description="Helical" evidence="10">
    <location>
        <begin position="233"/>
        <end position="253"/>
    </location>
</feature>
<reference evidence="12 13" key="1">
    <citation type="submission" date="2024-01" db="EMBL/GenBank/DDBJ databases">
        <authorList>
            <person name="Allen C."/>
            <person name="Tagirdzhanova G."/>
        </authorList>
    </citation>
    <scope>NUCLEOTIDE SEQUENCE [LARGE SCALE GENOMIC DNA]</scope>
    <source>
        <strain evidence="12 13">CBS 573.63</strain>
    </source>
</reference>
<sequence length="617" mass="65253">MDPDYISWIHTFSSPPPPLSLHLTHRDGNTQSAMVDETGQPLTSPALTVPAAPSAVRGASLLIALQIASRAATFIANQLLLRFLTAQLLGVATQLEVYYLSVLFFARESLRVAVQRQGGRETTNNADEFKKAKKDGRTSPSASTASSAASSQSAVNLAYASILLGILVALALGQLYLTSIDKTTGDNDETHPPFLVPSLYIYAIASAIELLSEPAFVVLQLRLQFGARATAESVATVLRCATTLGAAVLSTRLPGASDTASGRDIGVLPFALGQLAYSVGLLAVYVWFGSVLAQSDGFSLFPARLATSSTNYAFQLFDRQTLHLASSISVQSIVKHVLTQGDTFLVSALSTATTQGVYALANNYGGLAARLLFQPIEESSRSYFSRLLADDASEKSDKEQKGNRKETDKRNVIKASTTSAAHNLQMLLKLYLLFSLIMTAIGPAAAAPFLGLVTGPRWAASGAAATLAAYMWYIPLLAINGVAEAFVASVATESQVYRQSLWMGGFSAIFATAGYICLRVLDGGAVGLVAANGINMACRIVWCTVFVQRYFATRGVSFFGDAASTLLPHPLAVLVAVVTSTAVRRLVPAVAATAGPVAQITQLVKIAVLAVPFLITL</sequence>
<keyword evidence="13" id="KW-1185">Reference proteome</keyword>
<evidence type="ECO:0000313" key="13">
    <source>
        <dbReference type="Proteomes" id="UP001642501"/>
    </source>
</evidence>
<comment type="function">
    <text evidence="9 10">Intramembrane glycolipid transporter that operates in the biosynthetic pathway of dolichol-linked oligosaccharides, the glycan precursors employed in protein asparagine (N)-glycosylation. The sequential addition of sugars to dolichol pyrophosphate produces dolichol-linked oligosaccharides containing fourteen sugars, including two GlcNAcs, nine mannoses and three glucoses. Once assembled, the oligosaccharide is transferred from the lipid to nascent proteins by oligosaccharyltransferases. The assembly of dolichol-linked oligosaccharides begins on the cytosolic side of the endoplasmic reticulum membrane and finishes in its lumen. RFT1 could mediate the translocation of the cytosolically oriented intermediate DolPP-GlcNAc2Man5, produced by ALG11, into the ER lumen where dolichol-linked oligosaccharides assembly continues. However, the intramembrane lipid transporter activity could not be confirmed in vitro.</text>
</comment>
<evidence type="ECO:0000256" key="2">
    <source>
        <dbReference type="ARBA" id="ARBA00004922"/>
    </source>
</evidence>
<feature type="transmembrane region" description="Helical" evidence="10">
    <location>
        <begin position="430"/>
        <end position="450"/>
    </location>
</feature>
<keyword evidence="6 10" id="KW-1133">Transmembrane helix</keyword>
<feature type="region of interest" description="Disordered" evidence="11">
    <location>
        <begin position="116"/>
        <end position="145"/>
    </location>
</feature>
<feature type="transmembrane region" description="Helical" evidence="10">
    <location>
        <begin position="501"/>
        <end position="521"/>
    </location>
</feature>
<evidence type="ECO:0000256" key="7">
    <source>
        <dbReference type="ARBA" id="ARBA00023136"/>
    </source>
</evidence>
<name>A0ABP0D822_9PEZI</name>
<evidence type="ECO:0000256" key="5">
    <source>
        <dbReference type="ARBA" id="ARBA00022824"/>
    </source>
</evidence>
<keyword evidence="4 10" id="KW-0812">Transmembrane</keyword>
<evidence type="ECO:0000256" key="4">
    <source>
        <dbReference type="ARBA" id="ARBA00022692"/>
    </source>
</evidence>
<dbReference type="PANTHER" id="PTHR13117:SF5">
    <property type="entry name" value="PROTEIN RFT1 HOMOLOG"/>
    <property type="match status" value="1"/>
</dbReference>
<accession>A0ABP0D822</accession>
<organism evidence="12 13">
    <name type="scientific">Sporothrix epigloea</name>
    <dbReference type="NCBI Taxonomy" id="1892477"/>
    <lineage>
        <taxon>Eukaryota</taxon>
        <taxon>Fungi</taxon>
        <taxon>Dikarya</taxon>
        <taxon>Ascomycota</taxon>
        <taxon>Pezizomycotina</taxon>
        <taxon>Sordariomycetes</taxon>
        <taxon>Sordariomycetidae</taxon>
        <taxon>Ophiostomatales</taxon>
        <taxon>Ophiostomataceae</taxon>
        <taxon>Sporothrix</taxon>
    </lineage>
</organism>
<keyword evidence="5 10" id="KW-0256">Endoplasmic reticulum</keyword>